<evidence type="ECO:0000313" key="7">
    <source>
        <dbReference type="Proteomes" id="UP001595693"/>
    </source>
</evidence>
<feature type="domain" description="PilY1 beta-propeller" evidence="5">
    <location>
        <begin position="532"/>
        <end position="660"/>
    </location>
</feature>
<feature type="signal peptide" evidence="4">
    <location>
        <begin position="1"/>
        <end position="27"/>
    </location>
</feature>
<keyword evidence="2" id="KW-0106">Calcium</keyword>
<evidence type="ECO:0000259" key="5">
    <source>
        <dbReference type="Pfam" id="PF05567"/>
    </source>
</evidence>
<dbReference type="EMBL" id="JBHSAJ010000006">
    <property type="protein sequence ID" value="MFC3933780.1"/>
    <property type="molecule type" value="Genomic_DNA"/>
</dbReference>
<organism evidence="6 7">
    <name type="scientific">Acidovorax facilis</name>
    <dbReference type="NCBI Taxonomy" id="12917"/>
    <lineage>
        <taxon>Bacteria</taxon>
        <taxon>Pseudomonadati</taxon>
        <taxon>Pseudomonadota</taxon>
        <taxon>Betaproteobacteria</taxon>
        <taxon>Burkholderiales</taxon>
        <taxon>Comamonadaceae</taxon>
        <taxon>Acidovorax</taxon>
    </lineage>
</organism>
<accession>A0ABV8D5G3</accession>
<evidence type="ECO:0000256" key="1">
    <source>
        <dbReference type="ARBA" id="ARBA00022723"/>
    </source>
</evidence>
<feature type="region of interest" description="Disordered" evidence="3">
    <location>
        <begin position="1079"/>
        <end position="1108"/>
    </location>
</feature>
<evidence type="ECO:0000256" key="3">
    <source>
        <dbReference type="SAM" id="MobiDB-lite"/>
    </source>
</evidence>
<reference evidence="7" key="1">
    <citation type="journal article" date="2019" name="Int. J. Syst. Evol. Microbiol.">
        <title>The Global Catalogue of Microorganisms (GCM) 10K type strain sequencing project: providing services to taxonomists for standard genome sequencing and annotation.</title>
        <authorList>
            <consortium name="The Broad Institute Genomics Platform"/>
            <consortium name="The Broad Institute Genome Sequencing Center for Infectious Disease"/>
            <person name="Wu L."/>
            <person name="Ma J."/>
        </authorList>
    </citation>
    <scope>NUCLEOTIDE SEQUENCE [LARGE SCALE GENOMIC DNA]</scope>
    <source>
        <strain evidence="7">CCUG 2113</strain>
    </source>
</reference>
<sequence>MKKSPLFKKTAIGALIAAVCTPQVTLADPLDFSTLPPGLVSIPPTPNVILSVDDSGSMSEQVGGGDTKTKMFRLKEALAVVFNDKLLLPDGKIRLAWQVMHNNGGSTGAGNLTAGAVNSMKVLDDTHRTNFLSFAGSLSANSGTPSHRMMKQAYTYMKVGKSLNSPWAYTPGTKEEPYLGCRRSYHIFMTDGGWNGYAASELPGEADNVNYTLPDGQIYDTASDQTNVYRGAQGNLLADWAMRMWREDLQTGIDDLIKPSTTDGVPSTETFGSTTLQRYWNPKHNPAKWQHLVNYTIGYGTDAYSWPSAPKWSMADDDNYGAGGDYSKLVAGTTTWVPTVLQNLNSNNPAELWHIAINSRGKFYPTGPGRKYDLKEAFKKILENINLENTADVASMAGSSSTNIRTDLQRFTAGYDPKKWSGYVRADKIDTSGNTSPDPGWGVVSGSTHKTTANKLDLRDISTRVILTTNDDTNQGVSFEWETGTTKLSATQKTLLDGGSLGEKRTNFIRGERTYEEGTASKPFRVRDSRQGDIGNSSIWYVDKPASNYSFKGYKSFVSTHKNRLPMVYVGGNDGMLHGFSGVDGEEQIAYIPKAVVPELAKLSEPGYVHRYYVDGSPFTGDANLADSASPPDWRTLLVGTLGAGGKGYFVLDVTQPGGKSGTPATTFATVNAKDLVVMDKTLHPSAPLTAGSDDEDIGHIFHPPVMDDNNPFKASQVAMMNDNRWAVIMGNGYNSKNERPVLLIQYLDGLKELVKIVATGNQKISSPINATLDTNVIANGLSAPKPVDINSDGKVDIVYAGDLKGNLWKFDLTSPNASVWSVAAWGSTDATPCAWKTSICKPLFTAEYSGKRQPITAPPTVKANDRGAGGMMVAFGTGANLTDNDRSSTDVQSVYSILDNTHYKINSGKLVINTDISDDGVIPTAVSGTSDLVKQDMVDTTGIAGQGVSSARRFWQMTQNNVNYDATKGPVKKGWYFNFQVTSERVLRPISFFDASNNLMVFSVTPAYGGNGSTDETCEPAGTPEKAYLTLLNIMDGKKPGVQVMDRNGDGFYNTTDDGVSRMTLPPGAVSNVAGKKTITLSGGDNKPDKLARMPEQPARPSWRQLQ</sequence>
<evidence type="ECO:0000313" key="6">
    <source>
        <dbReference type="EMBL" id="MFC3933780.1"/>
    </source>
</evidence>
<name>A0ABV8D5G3_9BURK</name>
<feature type="domain" description="PilY1 beta-propeller" evidence="5">
    <location>
        <begin position="713"/>
        <end position="903"/>
    </location>
</feature>
<evidence type="ECO:0000256" key="4">
    <source>
        <dbReference type="SAM" id="SignalP"/>
    </source>
</evidence>
<keyword evidence="7" id="KW-1185">Reference proteome</keyword>
<proteinExistence type="predicted"/>
<dbReference type="Pfam" id="PF05567">
    <property type="entry name" value="T4P_PilY1"/>
    <property type="match status" value="2"/>
</dbReference>
<dbReference type="Proteomes" id="UP001595693">
    <property type="component" value="Unassembled WGS sequence"/>
</dbReference>
<keyword evidence="1" id="KW-0479">Metal-binding</keyword>
<evidence type="ECO:0000256" key="2">
    <source>
        <dbReference type="ARBA" id="ARBA00022837"/>
    </source>
</evidence>
<comment type="caution">
    <text evidence="6">The sequence shown here is derived from an EMBL/GenBank/DDBJ whole genome shotgun (WGS) entry which is preliminary data.</text>
</comment>
<gene>
    <name evidence="6" type="ORF">ACFOW3_03995</name>
</gene>
<dbReference type="InterPro" id="IPR008707">
    <property type="entry name" value="B-propeller_PilY1"/>
</dbReference>
<keyword evidence="4" id="KW-0732">Signal</keyword>
<feature type="chain" id="PRO_5047539116" evidence="4">
    <location>
        <begin position="28"/>
        <end position="1108"/>
    </location>
</feature>
<protein>
    <submittedName>
        <fullName evidence="6">Pilus assembly protein</fullName>
    </submittedName>
</protein>
<dbReference type="RefSeq" id="WP_082437232.1">
    <property type="nucleotide sequence ID" value="NZ_JAMXAX010000008.1"/>
</dbReference>